<evidence type="ECO:0000256" key="5">
    <source>
        <dbReference type="ARBA" id="ARBA00023136"/>
    </source>
</evidence>
<feature type="transmembrane region" description="Helical" evidence="6">
    <location>
        <begin position="55"/>
        <end position="78"/>
    </location>
</feature>
<feature type="transmembrane region" description="Helical" evidence="6">
    <location>
        <begin position="84"/>
        <end position="104"/>
    </location>
</feature>
<dbReference type="GO" id="GO:0055085">
    <property type="term" value="P:transmembrane transport"/>
    <property type="evidence" value="ECO:0007669"/>
    <property type="project" value="InterPro"/>
</dbReference>
<evidence type="ECO:0000313" key="8">
    <source>
        <dbReference type="Proteomes" id="UP000053352"/>
    </source>
</evidence>
<dbReference type="STRING" id="2309.CF15_00550"/>
<keyword evidence="3 6" id="KW-0812">Transmembrane</keyword>
<dbReference type="AlphaFoldDB" id="A0A0V8RTI9"/>
<feature type="transmembrane region" description="Helical" evidence="6">
    <location>
        <begin position="243"/>
        <end position="263"/>
    </location>
</feature>
<keyword evidence="8" id="KW-1185">Reference proteome</keyword>
<proteinExistence type="inferred from homology"/>
<feature type="transmembrane region" description="Helical" evidence="6">
    <location>
        <begin position="269"/>
        <end position="287"/>
    </location>
</feature>
<dbReference type="OrthoDB" id="19232at2157"/>
<dbReference type="EMBL" id="LNTB01000001">
    <property type="protein sequence ID" value="KSW11390.1"/>
    <property type="molecule type" value="Genomic_DNA"/>
</dbReference>
<feature type="transmembrane region" description="Helical" evidence="6">
    <location>
        <begin position="219"/>
        <end position="236"/>
    </location>
</feature>
<evidence type="ECO:0000256" key="2">
    <source>
        <dbReference type="ARBA" id="ARBA00008034"/>
    </source>
</evidence>
<feature type="transmembrane region" description="Helical" evidence="6">
    <location>
        <begin position="111"/>
        <end position="131"/>
    </location>
</feature>
<name>A0A0V8RTI9_PYROC</name>
<accession>A0A0V8RTI9</accession>
<keyword evidence="5 6" id="KW-0472">Membrane</keyword>
<keyword evidence="4 6" id="KW-1133">Transmembrane helix</keyword>
<evidence type="ECO:0000256" key="3">
    <source>
        <dbReference type="ARBA" id="ARBA00022692"/>
    </source>
</evidence>
<dbReference type="InterPro" id="IPR001626">
    <property type="entry name" value="ABC_TroCD"/>
</dbReference>
<gene>
    <name evidence="7" type="ORF">CF15_00550</name>
</gene>
<dbReference type="Pfam" id="PF00950">
    <property type="entry name" value="ABC-3"/>
    <property type="match status" value="1"/>
</dbReference>
<dbReference type="PANTHER" id="PTHR30477">
    <property type="entry name" value="ABC-TRANSPORTER METAL-BINDING PROTEIN"/>
    <property type="match status" value="1"/>
</dbReference>
<evidence type="ECO:0000256" key="6">
    <source>
        <dbReference type="SAM" id="Phobius"/>
    </source>
</evidence>
<feature type="transmembrane region" description="Helical" evidence="6">
    <location>
        <begin position="31"/>
        <end position="50"/>
    </location>
</feature>
<dbReference type="RefSeq" id="WP_058370062.1">
    <property type="nucleotide sequence ID" value="NZ_LNTB01000001.1"/>
</dbReference>
<reference evidence="7 8" key="1">
    <citation type="submission" date="2015-11" db="EMBL/GenBank/DDBJ databases">
        <title>Genome sequence of Pyrodictium occultum PL-19, a marine hyperthermophilic archaeon isolated from Volcano, Italy.</title>
        <authorList>
            <person name="Utturkar S."/>
            <person name="Huber H."/>
            <person name="Leptihn S."/>
            <person name="Brown S."/>
            <person name="Stetter K.O."/>
            <person name="Podar M."/>
        </authorList>
    </citation>
    <scope>NUCLEOTIDE SEQUENCE [LARGE SCALE GENOMIC DNA]</scope>
    <source>
        <strain evidence="7 8">PL-19</strain>
    </source>
</reference>
<sequence length="288" mass="29970">MKGRHRAVLIALVLSIAGFSLYGYWQAVSVYPAVSVLAAGLAFGLMSGLIAARRLFFLAGASPHSALLAAIGAVLLAGDLNARAYVVATPLAVVLIYVAGYMIFRGFDPDVATSVLVSFSASLSVVLVYYAEAVSSGAEITAVVFGDPLLVTPFEAWMTVIVALLVLVLAALSYREQILIGIERDLARISGIPIWLYDLAFFTVMGLVVSVMVRVVGFVLEHVLMLLPGAAAAMSARSARDAILLSVVSSVTAAGLGLALSLLLGISPAGATGLVMLTIYIGLVLLAR</sequence>
<feature type="transmembrane region" description="Helical" evidence="6">
    <location>
        <begin position="7"/>
        <end position="25"/>
    </location>
</feature>
<protein>
    <recommendedName>
        <fullName evidence="9">ABC transporter</fullName>
    </recommendedName>
</protein>
<feature type="transmembrane region" description="Helical" evidence="6">
    <location>
        <begin position="194"/>
        <end position="213"/>
    </location>
</feature>
<evidence type="ECO:0008006" key="9">
    <source>
        <dbReference type="Google" id="ProtNLM"/>
    </source>
</evidence>
<comment type="similarity">
    <text evidence="2">Belongs to the ABC-3 integral membrane protein family.</text>
</comment>
<organism evidence="7 8">
    <name type="scientific">Pyrodictium occultum</name>
    <dbReference type="NCBI Taxonomy" id="2309"/>
    <lineage>
        <taxon>Archaea</taxon>
        <taxon>Thermoproteota</taxon>
        <taxon>Thermoprotei</taxon>
        <taxon>Desulfurococcales</taxon>
        <taxon>Pyrodictiaceae</taxon>
        <taxon>Pyrodictium</taxon>
    </lineage>
</organism>
<dbReference type="PANTHER" id="PTHR30477:SF21">
    <property type="entry name" value="ABC-3 PROTEIN"/>
    <property type="match status" value="1"/>
</dbReference>
<evidence type="ECO:0000256" key="4">
    <source>
        <dbReference type="ARBA" id="ARBA00022989"/>
    </source>
</evidence>
<dbReference type="Proteomes" id="UP000053352">
    <property type="component" value="Unassembled WGS sequence"/>
</dbReference>
<comment type="caution">
    <text evidence="7">The sequence shown here is derived from an EMBL/GenBank/DDBJ whole genome shotgun (WGS) entry which is preliminary data.</text>
</comment>
<dbReference type="GO" id="GO:0043190">
    <property type="term" value="C:ATP-binding cassette (ABC) transporter complex"/>
    <property type="evidence" value="ECO:0007669"/>
    <property type="project" value="InterPro"/>
</dbReference>
<dbReference type="SUPFAM" id="SSF81345">
    <property type="entry name" value="ABC transporter involved in vitamin B12 uptake, BtuC"/>
    <property type="match status" value="1"/>
</dbReference>
<comment type="subcellular location">
    <subcellularLocation>
        <location evidence="1">Membrane</location>
        <topology evidence="1">Multi-pass membrane protein</topology>
    </subcellularLocation>
</comment>
<evidence type="ECO:0000313" key="7">
    <source>
        <dbReference type="EMBL" id="KSW11390.1"/>
    </source>
</evidence>
<dbReference type="InterPro" id="IPR037294">
    <property type="entry name" value="ABC_BtuC-like"/>
</dbReference>
<evidence type="ECO:0000256" key="1">
    <source>
        <dbReference type="ARBA" id="ARBA00004141"/>
    </source>
</evidence>
<feature type="transmembrane region" description="Helical" evidence="6">
    <location>
        <begin position="156"/>
        <end position="174"/>
    </location>
</feature>